<dbReference type="EMBL" id="MN739012">
    <property type="protein sequence ID" value="QHT35011.1"/>
    <property type="molecule type" value="Genomic_DNA"/>
</dbReference>
<accession>A0A6C0F299</accession>
<keyword evidence="1" id="KW-1133">Transmembrane helix</keyword>
<proteinExistence type="predicted"/>
<keyword evidence="1" id="KW-0812">Transmembrane</keyword>
<evidence type="ECO:0008006" key="3">
    <source>
        <dbReference type="Google" id="ProtNLM"/>
    </source>
</evidence>
<dbReference type="AlphaFoldDB" id="A0A6C0F299"/>
<feature type="transmembrane region" description="Helical" evidence="1">
    <location>
        <begin position="16"/>
        <end position="36"/>
    </location>
</feature>
<organism evidence="2">
    <name type="scientific">viral metagenome</name>
    <dbReference type="NCBI Taxonomy" id="1070528"/>
    <lineage>
        <taxon>unclassified sequences</taxon>
        <taxon>metagenomes</taxon>
        <taxon>organismal metagenomes</taxon>
    </lineage>
</organism>
<evidence type="ECO:0000256" key="1">
    <source>
        <dbReference type="SAM" id="Phobius"/>
    </source>
</evidence>
<evidence type="ECO:0000313" key="2">
    <source>
        <dbReference type="EMBL" id="QHT35011.1"/>
    </source>
</evidence>
<name>A0A6C0F299_9ZZZZ</name>
<reference evidence="2" key="1">
    <citation type="journal article" date="2020" name="Nature">
        <title>Giant virus diversity and host interactions through global metagenomics.</title>
        <authorList>
            <person name="Schulz F."/>
            <person name="Roux S."/>
            <person name="Paez-Espino D."/>
            <person name="Jungbluth S."/>
            <person name="Walsh D.A."/>
            <person name="Denef V.J."/>
            <person name="McMahon K.D."/>
            <person name="Konstantinidis K.T."/>
            <person name="Eloe-Fadrosh E.A."/>
            <person name="Kyrpides N.C."/>
            <person name="Woyke T."/>
        </authorList>
    </citation>
    <scope>NUCLEOTIDE SEQUENCE</scope>
    <source>
        <strain evidence="2">GVMAG-M-3300009180-1</strain>
    </source>
</reference>
<protein>
    <recommendedName>
        <fullName evidence="3">VanZ-like domain-containing protein</fullName>
    </recommendedName>
</protein>
<sequence>MFSLSKRVKTIDAGTIKLAVFITIFALSFIVLGHFYPGQIQAVLKKPILKVPSAELDWWSVTHIVFFAIMAFFFPDHLFELFILGILWEVVEDGLAPRTSKGLITCDKEYKNSWVNTFKVMWCDNIAREKDYWYGKWDDVFSNTLGLLIGHFIRSNNIF</sequence>
<keyword evidence="1" id="KW-0472">Membrane</keyword>